<evidence type="ECO:0000256" key="2">
    <source>
        <dbReference type="ARBA" id="ARBA00022448"/>
    </source>
</evidence>
<feature type="transmembrane region" description="Helical" evidence="9">
    <location>
        <begin position="147"/>
        <end position="168"/>
    </location>
</feature>
<evidence type="ECO:0000259" key="10">
    <source>
        <dbReference type="PROSITE" id="PS50850"/>
    </source>
</evidence>
<dbReference type="EMBL" id="KL363188">
    <property type="protein sequence ID" value="KFD57581.1"/>
    <property type="molecule type" value="Genomic_DNA"/>
</dbReference>
<dbReference type="GO" id="GO:0005886">
    <property type="term" value="C:plasma membrane"/>
    <property type="evidence" value="ECO:0007669"/>
    <property type="project" value="UniProtKB-SubCell"/>
</dbReference>
<feature type="domain" description="Major facilitator superfamily (MFS) profile" evidence="10">
    <location>
        <begin position="100"/>
        <end position="542"/>
    </location>
</feature>
<feature type="transmembrane region" description="Helical" evidence="9">
    <location>
        <begin position="350"/>
        <end position="374"/>
    </location>
</feature>
<dbReference type="GO" id="GO:1990539">
    <property type="term" value="P:fructose import across plasma membrane"/>
    <property type="evidence" value="ECO:0007669"/>
    <property type="project" value="UniProtKB-ARBA"/>
</dbReference>
<sequence length="560" mass="61225">MSSMKTAEAIQLTSSNADGEPKHVDTKKLERVNTVDPLRMVKVFASEHPSVLRSFWPLANFLTNCRRSAFMKDSSTTELIVCHFDGYRKGRLTGPLIFAICASALGSSFIFGYSIGVMNAPEKVIKAWINSTSSADKPYQKEDLDNIWASIVGFMSFGGLIGGMLSGYVADRFGRRNGMLLNNVIAFLGAGLMAGSKSGGSFVYLLIGRIVIGICCGINSAICPMYLTEISPINLRGMLGSVNQLVVTISILVSQVLGLSSLLGTETLWPIVLLLTIVPAIFQLATLPFCPESPKYLLIHQQKLEAAKVALQKLRQSNDVEAELQIMTDESKKMLETPKVKFTDMFKDKVLRWALFICVMMMLSQQLSGINAVMFYSTRIFDEGAGLGPEKAQYATMGVGATNVIMTIVSTAIIDRAGRRTLHLIGLGGMWVTSIGLTISMALLKQGMNTAVLCIIFVILFVVAFATGPGAIPWFFVSELFMQNARGHATSVAVPVNWGAAFIVGWAFPPMQNAIGEYSFLVFAGFLTFFWLFTYKFVPETKNRSVEDVVEGLKRSVGQK</sequence>
<feature type="transmembrane region" description="Helical" evidence="9">
    <location>
        <begin position="180"/>
        <end position="196"/>
    </location>
</feature>
<evidence type="ECO:0000256" key="8">
    <source>
        <dbReference type="SAM" id="MobiDB-lite"/>
    </source>
</evidence>
<dbReference type="InterPro" id="IPR003663">
    <property type="entry name" value="Sugar/inositol_transpt"/>
</dbReference>
<feature type="transmembrane region" description="Helical" evidence="9">
    <location>
        <begin position="268"/>
        <end position="290"/>
    </location>
</feature>
<feature type="transmembrane region" description="Helical" evidence="9">
    <location>
        <begin position="421"/>
        <end position="444"/>
    </location>
</feature>
<feature type="transmembrane region" description="Helical" evidence="9">
    <location>
        <begin position="450"/>
        <end position="477"/>
    </location>
</feature>
<feature type="transmembrane region" description="Helical" evidence="9">
    <location>
        <begin position="239"/>
        <end position="262"/>
    </location>
</feature>
<keyword evidence="5 9" id="KW-1133">Transmembrane helix</keyword>
<feature type="transmembrane region" description="Helical" evidence="9">
    <location>
        <begin position="96"/>
        <end position="115"/>
    </location>
</feature>
<evidence type="ECO:0000256" key="9">
    <source>
        <dbReference type="SAM" id="Phobius"/>
    </source>
</evidence>
<protein>
    <recommendedName>
        <fullName evidence="10">Major facilitator superfamily (MFS) profile domain-containing protein</fullName>
    </recommendedName>
</protein>
<proteinExistence type="inferred from homology"/>
<keyword evidence="6 9" id="KW-0472">Membrane</keyword>
<dbReference type="PRINTS" id="PR00171">
    <property type="entry name" value="SUGRTRNSPORT"/>
</dbReference>
<dbReference type="InterPro" id="IPR036259">
    <property type="entry name" value="MFS_trans_sf"/>
</dbReference>
<feature type="compositionally biased region" description="Polar residues" evidence="8">
    <location>
        <begin position="1"/>
        <end position="17"/>
    </location>
</feature>
<feature type="transmembrane region" description="Helical" evidence="9">
    <location>
        <begin position="394"/>
        <end position="414"/>
    </location>
</feature>
<dbReference type="Gene3D" id="1.20.1250.20">
    <property type="entry name" value="MFS general substrate transporter like domains"/>
    <property type="match status" value="1"/>
</dbReference>
<evidence type="ECO:0000256" key="4">
    <source>
        <dbReference type="ARBA" id="ARBA00022692"/>
    </source>
</evidence>
<comment type="subcellular location">
    <subcellularLocation>
        <location evidence="1">Cell membrane</location>
        <topology evidence="1">Multi-pass membrane protein</topology>
    </subcellularLocation>
</comment>
<dbReference type="InterPro" id="IPR005829">
    <property type="entry name" value="Sugar_transporter_CS"/>
</dbReference>
<name>A0A085MK35_9BILA</name>
<dbReference type="InterPro" id="IPR005828">
    <property type="entry name" value="MFS_sugar_transport-like"/>
</dbReference>
<keyword evidence="12" id="KW-1185">Reference proteome</keyword>
<dbReference type="SUPFAM" id="SSF103473">
    <property type="entry name" value="MFS general substrate transporter"/>
    <property type="match status" value="1"/>
</dbReference>
<dbReference type="InterPro" id="IPR045263">
    <property type="entry name" value="GLUT"/>
</dbReference>
<reference evidence="11 12" key="1">
    <citation type="journal article" date="2014" name="Nat. Genet.">
        <title>Genome and transcriptome of the porcine whipworm Trichuris suis.</title>
        <authorList>
            <person name="Jex A.R."/>
            <person name="Nejsum P."/>
            <person name="Schwarz E.M."/>
            <person name="Hu L."/>
            <person name="Young N.D."/>
            <person name="Hall R.S."/>
            <person name="Korhonen P.K."/>
            <person name="Liao S."/>
            <person name="Thamsborg S."/>
            <person name="Xia J."/>
            <person name="Xu P."/>
            <person name="Wang S."/>
            <person name="Scheerlinck J.P."/>
            <person name="Hofmann A."/>
            <person name="Sternberg P.W."/>
            <person name="Wang J."/>
            <person name="Gasser R.B."/>
        </authorList>
    </citation>
    <scope>NUCLEOTIDE SEQUENCE [LARGE SCALE GENOMIC DNA]</scope>
    <source>
        <strain evidence="11">DCEP-RM93M</strain>
    </source>
</reference>
<evidence type="ECO:0000256" key="7">
    <source>
        <dbReference type="RuleBase" id="RU003346"/>
    </source>
</evidence>
<evidence type="ECO:0000256" key="6">
    <source>
        <dbReference type="ARBA" id="ARBA00023136"/>
    </source>
</evidence>
<dbReference type="AlphaFoldDB" id="A0A085MK35"/>
<dbReference type="PANTHER" id="PTHR23503">
    <property type="entry name" value="SOLUTE CARRIER FAMILY 2"/>
    <property type="match status" value="1"/>
</dbReference>
<keyword evidence="4 9" id="KW-0812">Transmembrane</keyword>
<evidence type="ECO:0000313" key="11">
    <source>
        <dbReference type="EMBL" id="KFD57581.1"/>
    </source>
</evidence>
<comment type="similarity">
    <text evidence="7">Belongs to the major facilitator superfamily. Sugar transporter (TC 2.A.1.1) family.</text>
</comment>
<feature type="transmembrane region" description="Helical" evidence="9">
    <location>
        <begin position="520"/>
        <end position="538"/>
    </location>
</feature>
<dbReference type="GO" id="GO:0005353">
    <property type="term" value="F:fructose transmembrane transporter activity"/>
    <property type="evidence" value="ECO:0007669"/>
    <property type="project" value="UniProtKB-ARBA"/>
</dbReference>
<evidence type="ECO:0000256" key="3">
    <source>
        <dbReference type="ARBA" id="ARBA00022475"/>
    </source>
</evidence>
<feature type="transmembrane region" description="Helical" evidence="9">
    <location>
        <begin position="202"/>
        <end position="227"/>
    </location>
</feature>
<evidence type="ECO:0000256" key="5">
    <source>
        <dbReference type="ARBA" id="ARBA00022989"/>
    </source>
</evidence>
<dbReference type="Proteomes" id="UP000030764">
    <property type="component" value="Unassembled WGS sequence"/>
</dbReference>
<dbReference type="FunFam" id="1.20.1250.20:FF:001511">
    <property type="entry name" value="Solute carrier family 2, facilitated glucose transporter member 5"/>
    <property type="match status" value="1"/>
</dbReference>
<dbReference type="PROSITE" id="PS00217">
    <property type="entry name" value="SUGAR_TRANSPORT_2"/>
    <property type="match status" value="1"/>
</dbReference>
<keyword evidence="3" id="KW-1003">Cell membrane</keyword>
<keyword evidence="2 7" id="KW-0813">Transport</keyword>
<evidence type="ECO:0000313" key="12">
    <source>
        <dbReference type="Proteomes" id="UP000030764"/>
    </source>
</evidence>
<accession>A0A085MK35</accession>
<dbReference type="Pfam" id="PF00083">
    <property type="entry name" value="Sugar_tr"/>
    <property type="match status" value="1"/>
</dbReference>
<evidence type="ECO:0000256" key="1">
    <source>
        <dbReference type="ARBA" id="ARBA00004651"/>
    </source>
</evidence>
<dbReference type="PROSITE" id="PS50850">
    <property type="entry name" value="MFS"/>
    <property type="match status" value="1"/>
</dbReference>
<dbReference type="InterPro" id="IPR020846">
    <property type="entry name" value="MFS_dom"/>
</dbReference>
<gene>
    <name evidence="11" type="ORF">M513_01684</name>
</gene>
<organism evidence="11 12">
    <name type="scientific">Trichuris suis</name>
    <name type="common">pig whipworm</name>
    <dbReference type="NCBI Taxonomy" id="68888"/>
    <lineage>
        <taxon>Eukaryota</taxon>
        <taxon>Metazoa</taxon>
        <taxon>Ecdysozoa</taxon>
        <taxon>Nematoda</taxon>
        <taxon>Enoplea</taxon>
        <taxon>Dorylaimia</taxon>
        <taxon>Trichinellida</taxon>
        <taxon>Trichuridae</taxon>
        <taxon>Trichuris</taxon>
    </lineage>
</organism>
<dbReference type="PANTHER" id="PTHR23503:SF8">
    <property type="entry name" value="FACILITATED GLUCOSE TRANSPORTER PROTEIN 1"/>
    <property type="match status" value="1"/>
</dbReference>
<feature type="region of interest" description="Disordered" evidence="8">
    <location>
        <begin position="1"/>
        <end position="25"/>
    </location>
</feature>
<feature type="transmembrane region" description="Helical" evidence="9">
    <location>
        <begin position="489"/>
        <end position="508"/>
    </location>
</feature>
<dbReference type="NCBIfam" id="TIGR00879">
    <property type="entry name" value="SP"/>
    <property type="match status" value="1"/>
</dbReference>